<reference evidence="1" key="1">
    <citation type="submission" date="2020-04" db="EMBL/GenBank/DDBJ databases">
        <authorList>
            <person name="Chiriac C."/>
            <person name="Salcher M."/>
            <person name="Ghai R."/>
            <person name="Kavagutti S V."/>
        </authorList>
    </citation>
    <scope>NUCLEOTIDE SEQUENCE</scope>
</reference>
<dbReference type="InterPro" id="IPR036278">
    <property type="entry name" value="Sialidase_sf"/>
</dbReference>
<dbReference type="EMBL" id="LR796164">
    <property type="protein sequence ID" value="CAB4122378.1"/>
    <property type="molecule type" value="Genomic_DNA"/>
</dbReference>
<gene>
    <name evidence="1" type="ORF">UFOVP36_40</name>
</gene>
<protein>
    <submittedName>
        <fullName evidence="1">Uncharacterized protein</fullName>
    </submittedName>
</protein>
<sequence length="410" mass="42750">MAVNATKLINFGTDNLKAGDIVYSYSPLKTPDFLRLFPEIEPPEVYGDYAYAISEYPEIDALLRTPLRAYSIRGTYTYGVGASFPVTEMAFGNGIFVAISSLANATISTSYNGINWTLRPIWQGGPVAGATSGTFNGIYFAKGVFVITATGANATGNGTQVFTSTDGIHWTYTVISSTGLLTQWPIYGVAGWLLLTNGTNWYRSTDNAVTWTSYQPTTAGVGKGRAYLNGVYVTGGFATSAAGIAYSVNNGLTWAAASTPVGQFGSIAASPAIFVAIDTSGTAGTIAASSYNGSSWTARTLPASAAWRCVAYGNGVFVALSSTGTIGATSADGTTWTLQNIGYSGIVWGAICAGGPPNDTFFVGRAPTNLINIDYSGYSLSSYIKMPIAPPINGAIPYMKAGVYVPPTGG</sequence>
<evidence type="ECO:0000313" key="1">
    <source>
        <dbReference type="EMBL" id="CAB4122378.1"/>
    </source>
</evidence>
<proteinExistence type="predicted"/>
<accession>A0A6J5KJR0</accession>
<organism evidence="1">
    <name type="scientific">uncultured Caudovirales phage</name>
    <dbReference type="NCBI Taxonomy" id="2100421"/>
    <lineage>
        <taxon>Viruses</taxon>
        <taxon>Duplodnaviria</taxon>
        <taxon>Heunggongvirae</taxon>
        <taxon>Uroviricota</taxon>
        <taxon>Caudoviricetes</taxon>
        <taxon>Peduoviridae</taxon>
        <taxon>Maltschvirus</taxon>
        <taxon>Maltschvirus maltsch</taxon>
    </lineage>
</organism>
<name>A0A6J5KJR0_9CAUD</name>
<dbReference type="SUPFAM" id="SSF50939">
    <property type="entry name" value="Sialidases"/>
    <property type="match status" value="1"/>
</dbReference>